<dbReference type="EMBL" id="FUWR01000010">
    <property type="protein sequence ID" value="SJZ92605.1"/>
    <property type="molecule type" value="Genomic_DNA"/>
</dbReference>
<dbReference type="InterPro" id="IPR002197">
    <property type="entry name" value="HTH_Fis"/>
</dbReference>
<name>A0A1T4PM10_9BACT</name>
<dbReference type="InterPro" id="IPR058031">
    <property type="entry name" value="AAA_lid_NorR"/>
</dbReference>
<dbReference type="PROSITE" id="PS50110">
    <property type="entry name" value="RESPONSE_REGULATORY"/>
    <property type="match status" value="1"/>
</dbReference>
<keyword evidence="2" id="KW-0547">Nucleotide-binding</keyword>
<evidence type="ECO:0000256" key="1">
    <source>
        <dbReference type="ARBA" id="ARBA00022553"/>
    </source>
</evidence>
<evidence type="ECO:0000259" key="9">
    <source>
        <dbReference type="PROSITE" id="PS50045"/>
    </source>
</evidence>
<dbReference type="Proteomes" id="UP000190102">
    <property type="component" value="Unassembled WGS sequence"/>
</dbReference>
<keyword evidence="1 8" id="KW-0597">Phosphoprotein</keyword>
<dbReference type="GO" id="GO:0006355">
    <property type="term" value="P:regulation of DNA-templated transcription"/>
    <property type="evidence" value="ECO:0007669"/>
    <property type="project" value="InterPro"/>
</dbReference>
<keyword evidence="7" id="KW-0804">Transcription</keyword>
<feature type="domain" description="Response regulatory" evidence="10">
    <location>
        <begin position="12"/>
        <end position="126"/>
    </location>
</feature>
<evidence type="ECO:0000313" key="12">
    <source>
        <dbReference type="Proteomes" id="UP000190102"/>
    </source>
</evidence>
<dbReference type="CDD" id="cd17549">
    <property type="entry name" value="REC_DctD-like"/>
    <property type="match status" value="1"/>
</dbReference>
<keyword evidence="12" id="KW-1185">Reference proteome</keyword>
<dbReference type="SUPFAM" id="SSF52540">
    <property type="entry name" value="P-loop containing nucleoside triphosphate hydrolases"/>
    <property type="match status" value="1"/>
</dbReference>
<gene>
    <name evidence="11" type="ORF">SAMN02745119_02037</name>
</gene>
<keyword evidence="4" id="KW-0902">Two-component regulatory system</keyword>
<dbReference type="InterPro" id="IPR025662">
    <property type="entry name" value="Sigma_54_int_dom_ATP-bd_1"/>
</dbReference>
<dbReference type="Gene3D" id="1.10.8.60">
    <property type="match status" value="1"/>
</dbReference>
<dbReference type="SMART" id="SM00448">
    <property type="entry name" value="REC"/>
    <property type="match status" value="1"/>
</dbReference>
<dbReference type="InterPro" id="IPR003593">
    <property type="entry name" value="AAA+_ATPase"/>
</dbReference>
<dbReference type="PROSITE" id="PS00676">
    <property type="entry name" value="SIGMA54_INTERACT_2"/>
    <property type="match status" value="1"/>
</dbReference>
<dbReference type="InterPro" id="IPR009057">
    <property type="entry name" value="Homeodomain-like_sf"/>
</dbReference>
<dbReference type="PROSITE" id="PS00675">
    <property type="entry name" value="SIGMA54_INTERACT_1"/>
    <property type="match status" value="1"/>
</dbReference>
<dbReference type="PANTHER" id="PTHR32071:SF57">
    <property type="entry name" value="C4-DICARBOXYLATE TRANSPORT TRANSCRIPTIONAL REGULATORY PROTEIN DCTD"/>
    <property type="match status" value="1"/>
</dbReference>
<evidence type="ECO:0000256" key="2">
    <source>
        <dbReference type="ARBA" id="ARBA00022741"/>
    </source>
</evidence>
<evidence type="ECO:0000256" key="6">
    <source>
        <dbReference type="ARBA" id="ARBA00023125"/>
    </source>
</evidence>
<dbReference type="PANTHER" id="PTHR32071">
    <property type="entry name" value="TRANSCRIPTIONAL REGULATORY PROTEIN"/>
    <property type="match status" value="1"/>
</dbReference>
<dbReference type="STRING" id="115783.SAMN02745119_02037"/>
<keyword evidence="5" id="KW-0805">Transcription regulation</keyword>
<dbReference type="AlphaFoldDB" id="A0A1T4PM10"/>
<dbReference type="InterPro" id="IPR002078">
    <property type="entry name" value="Sigma_54_int"/>
</dbReference>
<dbReference type="PROSITE" id="PS50045">
    <property type="entry name" value="SIGMA54_INTERACT_4"/>
    <property type="match status" value="1"/>
</dbReference>
<keyword evidence="6" id="KW-0238">DNA-binding</keyword>
<dbReference type="GO" id="GO:0000160">
    <property type="term" value="P:phosphorelay signal transduction system"/>
    <property type="evidence" value="ECO:0007669"/>
    <property type="project" value="UniProtKB-KW"/>
</dbReference>
<dbReference type="InterPro" id="IPR001789">
    <property type="entry name" value="Sig_transdc_resp-reg_receiver"/>
</dbReference>
<dbReference type="InterPro" id="IPR025944">
    <property type="entry name" value="Sigma_54_int_dom_CS"/>
</dbReference>
<accession>A0A1T4PM10</accession>
<evidence type="ECO:0000256" key="3">
    <source>
        <dbReference type="ARBA" id="ARBA00022840"/>
    </source>
</evidence>
<proteinExistence type="predicted"/>
<evidence type="ECO:0000256" key="5">
    <source>
        <dbReference type="ARBA" id="ARBA00023015"/>
    </source>
</evidence>
<dbReference type="FunFam" id="3.40.50.300:FF:000006">
    <property type="entry name" value="DNA-binding transcriptional regulator NtrC"/>
    <property type="match status" value="1"/>
</dbReference>
<dbReference type="PRINTS" id="PR01590">
    <property type="entry name" value="HTHFIS"/>
</dbReference>
<reference evidence="12" key="1">
    <citation type="submission" date="2017-02" db="EMBL/GenBank/DDBJ databases">
        <authorList>
            <person name="Varghese N."/>
            <person name="Submissions S."/>
        </authorList>
    </citation>
    <scope>NUCLEOTIDE SEQUENCE [LARGE SCALE GENOMIC DNA]</scope>
    <source>
        <strain evidence="12">ATCC BAA-34</strain>
    </source>
</reference>
<evidence type="ECO:0000256" key="8">
    <source>
        <dbReference type="PROSITE-ProRule" id="PRU00169"/>
    </source>
</evidence>
<dbReference type="GO" id="GO:0005524">
    <property type="term" value="F:ATP binding"/>
    <property type="evidence" value="ECO:0007669"/>
    <property type="project" value="UniProtKB-KW"/>
</dbReference>
<protein>
    <submittedName>
        <fullName evidence="11">Two-component system, NtrC family, C4-dicarboxylate transport response regulator DctD</fullName>
    </submittedName>
</protein>
<dbReference type="InterPro" id="IPR011006">
    <property type="entry name" value="CheY-like_superfamily"/>
</dbReference>
<dbReference type="RefSeq" id="WP_078790319.1">
    <property type="nucleotide sequence ID" value="NZ_FUWR01000010.1"/>
</dbReference>
<dbReference type="Pfam" id="PF25601">
    <property type="entry name" value="AAA_lid_14"/>
    <property type="match status" value="1"/>
</dbReference>
<dbReference type="Gene3D" id="3.40.50.300">
    <property type="entry name" value="P-loop containing nucleotide triphosphate hydrolases"/>
    <property type="match status" value="1"/>
</dbReference>
<dbReference type="Pfam" id="PF02954">
    <property type="entry name" value="HTH_8"/>
    <property type="match status" value="1"/>
</dbReference>
<dbReference type="SMART" id="SM00382">
    <property type="entry name" value="AAA"/>
    <property type="match status" value="1"/>
</dbReference>
<feature type="modified residue" description="4-aspartylphosphate" evidence="8">
    <location>
        <position position="61"/>
    </location>
</feature>
<dbReference type="FunFam" id="3.40.50.2300:FF:000018">
    <property type="entry name" value="DNA-binding transcriptional regulator NtrC"/>
    <property type="match status" value="1"/>
</dbReference>
<evidence type="ECO:0000256" key="4">
    <source>
        <dbReference type="ARBA" id="ARBA00023012"/>
    </source>
</evidence>
<evidence type="ECO:0000259" key="10">
    <source>
        <dbReference type="PROSITE" id="PS50110"/>
    </source>
</evidence>
<dbReference type="SUPFAM" id="SSF52172">
    <property type="entry name" value="CheY-like"/>
    <property type="match status" value="1"/>
</dbReference>
<keyword evidence="3" id="KW-0067">ATP-binding</keyword>
<dbReference type="Pfam" id="PF00072">
    <property type="entry name" value="Response_reg"/>
    <property type="match status" value="1"/>
</dbReference>
<dbReference type="Pfam" id="PF00158">
    <property type="entry name" value="Sigma54_activat"/>
    <property type="match status" value="1"/>
</dbReference>
<dbReference type="SUPFAM" id="SSF46689">
    <property type="entry name" value="Homeodomain-like"/>
    <property type="match status" value="1"/>
</dbReference>
<organism evidence="11 12">
    <name type="scientific">Trichlorobacter thiogenes</name>
    <dbReference type="NCBI Taxonomy" id="115783"/>
    <lineage>
        <taxon>Bacteria</taxon>
        <taxon>Pseudomonadati</taxon>
        <taxon>Thermodesulfobacteriota</taxon>
        <taxon>Desulfuromonadia</taxon>
        <taxon>Geobacterales</taxon>
        <taxon>Geobacteraceae</taxon>
        <taxon>Trichlorobacter</taxon>
    </lineage>
</organism>
<dbReference type="InterPro" id="IPR027417">
    <property type="entry name" value="P-loop_NTPase"/>
</dbReference>
<feature type="domain" description="Sigma-54 factor interaction" evidence="9">
    <location>
        <begin position="150"/>
        <end position="378"/>
    </location>
</feature>
<dbReference type="InterPro" id="IPR025943">
    <property type="entry name" value="Sigma_54_int_dom_ATP-bd_2"/>
</dbReference>
<dbReference type="CDD" id="cd00009">
    <property type="entry name" value="AAA"/>
    <property type="match status" value="1"/>
</dbReference>
<evidence type="ECO:0000256" key="7">
    <source>
        <dbReference type="ARBA" id="ARBA00023163"/>
    </source>
</evidence>
<sequence length="446" mass="49689">MDSHNNHQNNLPIYLIEDDEAVRCGCEQTIRLAGLTVRSFAAAETALSAMDDLPPGIVVSDVRLPGISGMELLDAMRCYDRDIPVILITGHGDVSMAVQAMRQNAYDFIEKPFHSERLLDVIRRALEKRHLILELRRLHEDLADSGAMPLIGHSDGIQKVRRSIAALAPTDVDLLILGETGSGKEVVAHAIHTRSGRSGPFVALNCGALPETIFESEMFGHESGAFTGATQKRIGKIEYAHGGTLFLDEIESMPLQLQVKLLRVLQDRCVERLGSNKSIPVDCRIVAATKVDLQRLSEQGGFRADLYYRLNVVTIELPPLRQRPGDIAPLMAYFISQACARFKREPVDWNEQDLLRWQQHDWPGNVRELKAVAERLCLGVGDSLEPSRMVTTSLTSKVELYERGLIRDALKSSKGNVADAAELLQMPKKTLYDKLSRHGLDPEQFR</sequence>
<dbReference type="Gene3D" id="3.40.50.2300">
    <property type="match status" value="1"/>
</dbReference>
<evidence type="ECO:0000313" key="11">
    <source>
        <dbReference type="EMBL" id="SJZ92605.1"/>
    </source>
</evidence>
<dbReference type="Gene3D" id="1.10.10.60">
    <property type="entry name" value="Homeodomain-like"/>
    <property type="match status" value="1"/>
</dbReference>
<dbReference type="PROSITE" id="PS00688">
    <property type="entry name" value="SIGMA54_INTERACT_3"/>
    <property type="match status" value="1"/>
</dbReference>
<dbReference type="OrthoDB" id="9814761at2"/>
<dbReference type="GO" id="GO:0043565">
    <property type="term" value="F:sequence-specific DNA binding"/>
    <property type="evidence" value="ECO:0007669"/>
    <property type="project" value="InterPro"/>
</dbReference>